<evidence type="ECO:0000256" key="6">
    <source>
        <dbReference type="ARBA" id="ARBA00023018"/>
    </source>
</evidence>
<dbReference type="PRINTS" id="PR01079">
    <property type="entry name" value="GABAARALPHA"/>
</dbReference>
<feature type="domain" description="Neurotransmitter-gated ion-channel ligand-binding" evidence="20">
    <location>
        <begin position="53"/>
        <end position="260"/>
    </location>
</feature>
<feature type="transmembrane region" description="Helical" evidence="18">
    <location>
        <begin position="862"/>
        <end position="886"/>
    </location>
</feature>
<dbReference type="InterPro" id="IPR047079">
    <property type="entry name" value="GABRA1_ECD"/>
</dbReference>
<evidence type="ECO:0000256" key="8">
    <source>
        <dbReference type="ARBA" id="ARBA00023136"/>
    </source>
</evidence>
<dbReference type="CDD" id="cd19054">
    <property type="entry name" value="LGIC_TM_GABAAR_gamma"/>
    <property type="match status" value="1"/>
</dbReference>
<proteinExistence type="inferred from homology"/>
<dbReference type="CDD" id="cd19000">
    <property type="entry name" value="LGIC_ECD_GABAAR_G"/>
    <property type="match status" value="1"/>
</dbReference>
<evidence type="ECO:0008006" key="24">
    <source>
        <dbReference type="Google" id="ProtNLM"/>
    </source>
</evidence>
<keyword evidence="9" id="KW-1015">Disulfide bond</keyword>
<dbReference type="GO" id="GO:0045211">
    <property type="term" value="C:postsynaptic membrane"/>
    <property type="evidence" value="ECO:0007669"/>
    <property type="project" value="UniProtKB-SubCell"/>
</dbReference>
<dbReference type="InterPro" id="IPR001390">
    <property type="entry name" value="GABAAa_rcpt"/>
</dbReference>
<keyword evidence="11" id="KW-0869">Chloride channel</keyword>
<keyword evidence="14" id="KW-0628">Postsynaptic cell membrane</keyword>
<dbReference type="GO" id="GO:0034707">
    <property type="term" value="C:chloride channel complex"/>
    <property type="evidence" value="ECO:0007669"/>
    <property type="project" value="UniProtKB-KW"/>
</dbReference>
<dbReference type="InterPro" id="IPR006202">
    <property type="entry name" value="Neur_chan_lig-bd"/>
</dbReference>
<keyword evidence="10" id="KW-0675">Receptor</keyword>
<evidence type="ECO:0000259" key="20">
    <source>
        <dbReference type="Pfam" id="PF02931"/>
    </source>
</evidence>
<feature type="transmembrane region" description="Helical" evidence="18">
    <location>
        <begin position="260"/>
        <end position="284"/>
    </location>
</feature>
<keyword evidence="15" id="KW-1071">Ligand-gated ion channel</keyword>
<dbReference type="SUPFAM" id="SSF63712">
    <property type="entry name" value="Nicotinic receptor ligand binding domain-like"/>
    <property type="match status" value="3"/>
</dbReference>
<accession>A0A6A4SXF4</accession>
<gene>
    <name evidence="22" type="ORF">F2P81_008957</name>
</gene>
<keyword evidence="8 18" id="KW-0472">Membrane</keyword>
<evidence type="ECO:0000256" key="10">
    <source>
        <dbReference type="ARBA" id="ARBA00023170"/>
    </source>
</evidence>
<evidence type="ECO:0000256" key="3">
    <source>
        <dbReference type="ARBA" id="ARBA00022692"/>
    </source>
</evidence>
<dbReference type="PANTHER" id="PTHR18945">
    <property type="entry name" value="NEUROTRANSMITTER GATED ION CHANNEL"/>
    <property type="match status" value="1"/>
</dbReference>
<evidence type="ECO:0000256" key="13">
    <source>
        <dbReference type="ARBA" id="ARBA00023214"/>
    </source>
</evidence>
<feature type="region of interest" description="Disordered" evidence="19">
    <location>
        <begin position="987"/>
        <end position="1010"/>
    </location>
</feature>
<evidence type="ECO:0000313" key="23">
    <source>
        <dbReference type="Proteomes" id="UP000438429"/>
    </source>
</evidence>
<feature type="domain" description="Neurotransmitter-gated ion-channel ligand-binding" evidence="20">
    <location>
        <begin position="1167"/>
        <end position="1372"/>
    </location>
</feature>
<dbReference type="GO" id="GO:0005254">
    <property type="term" value="F:chloride channel activity"/>
    <property type="evidence" value="ECO:0007669"/>
    <property type="project" value="UniProtKB-KW"/>
</dbReference>
<evidence type="ECO:0000256" key="18">
    <source>
        <dbReference type="RuleBase" id="RU000687"/>
    </source>
</evidence>
<dbReference type="PROSITE" id="PS00236">
    <property type="entry name" value="NEUROTR_ION_CHANNEL"/>
    <property type="match status" value="3"/>
</dbReference>
<feature type="domain" description="Neurotransmitter-gated ion-channel transmembrane" evidence="21">
    <location>
        <begin position="1379"/>
        <end position="1474"/>
    </location>
</feature>
<keyword evidence="3 18" id="KW-0812">Transmembrane</keyword>
<dbReference type="InterPro" id="IPR006028">
    <property type="entry name" value="GABAA/Glycine_rcpt"/>
</dbReference>
<keyword evidence="2" id="KW-1003">Cell membrane</keyword>
<evidence type="ECO:0000256" key="12">
    <source>
        <dbReference type="ARBA" id="ARBA00023180"/>
    </source>
</evidence>
<dbReference type="Gene3D" id="1.20.58.390">
    <property type="entry name" value="Neurotransmitter-gated ion-channel transmembrane domain"/>
    <property type="match status" value="3"/>
</dbReference>
<keyword evidence="5 18" id="KW-1133">Transmembrane helix</keyword>
<evidence type="ECO:0000256" key="14">
    <source>
        <dbReference type="ARBA" id="ARBA00023257"/>
    </source>
</evidence>
<feature type="domain" description="Neurotransmitter-gated ion-channel ligand-binding" evidence="20">
    <location>
        <begin position="655"/>
        <end position="862"/>
    </location>
</feature>
<evidence type="ECO:0000256" key="15">
    <source>
        <dbReference type="ARBA" id="ARBA00023286"/>
    </source>
</evidence>
<dbReference type="FunFam" id="2.70.170.10:FF:000001">
    <property type="entry name" value="Gamma-aminobutyric acid A receptor subunit alpha-2"/>
    <property type="match status" value="2"/>
</dbReference>
<feature type="compositionally biased region" description="Basic residues" evidence="19">
    <location>
        <begin position="1085"/>
        <end position="1098"/>
    </location>
</feature>
<comment type="subcellular location">
    <subcellularLocation>
        <location evidence="17">Postsynaptic cell membrane</location>
        <topology evidence="17">Multi-pass membrane protein</topology>
    </subcellularLocation>
</comment>
<sequence length="1568" mass="177342">MDVRCRNSVFVNSFLTSVNDLFLSSLRLCFSYSVSSVWGNQPGDTSIYLDNITRILDRLLDGYDNRLRPGFGGPVTEVKTDIFVTSFGPVSDVEMEYTMDVFFRQTWIDERLKFEGPIEILRLNNLMVSKIWTPDTFFRNGKRSISHNMTTPNKLFRIMQNGTILYTMRLTINAECPMRLMNFPMDGHACPLKFGSYAYPISEIVYTWKKGPLSSVEVPQESSSLLQYDLIGQTVSSERLKSNTGEYVIMTVHFHLQRKMGFFLIQTYIPCIMTVILAQVSFWINKESVPARTVFGITTVLTMTTLSISARHSLPKVSYATAMDWFIAVCFAFVFSALIEFAAVNYFSTLQANRELRKAAAMKAAAQEAAAAAPAAATGNDGEVRTYSAPRDTRQCMQREGTMIVIGSRRLKLWLQIPVREQILNTQINFYLTNEQRYNTGGEASSASVQQGTHCNSPMSELNVALTSCRADATSVLKKRMNSAPLFDRPAKTFPNPPVNAQAFLQQGSAVPANNVLTGTSIIDKYSRILFPLSFGAFNLVYWIVYLTKDTMEMSRCTQLRAPSPFAAQSGVARLQQQNIPGLQAETLCRGPHAKPGLLGDAVRGPRVATMCGRSKTAFLRLWACLLVATGVLSGKSSGQNGMTDEQKDNTTVFTKILDSLLDGYDNRLRPGLGERVTEVKTDIFVTSIGPVSDHDMEYTIDVFFRQSWKDERLKFKGPMAVLRLNNLMASKIWTPDTFFHNGKKSVAHNMTMPNKLLRITEEGTLLYTMRLTVRAECPMHLEDFPMDAHACPLKFGSYAYTRAEVVYVWTRGAAQSVVVAEDGSRLNQYDLMGQSVDSGVVQSSTGEYVVMTTHFHLKRKIGYFVIQTYLPCIMTVILSQVSFWLNRESVPARTVFGVTTVLTMTTLSISARNSLPKVAYATAMDWFIAVCYAFVFSALIEFATVNYFTKRGYAWDGKSVVPEKGACVGSQSTVLYMVGSTHHSALHHKSDRESTHTSRHLPGDSRDAKASINGYRALPGCRFSNRGVEKKEKKQRHEIKLLRLAPIRFRLISIPAHVRLRVQIRGPAAADVRNVSRRGNTVNRRTRPSAKKKRKKKEKMVMMMASPSLASDCSAAMAKPSLPLKLFLWVFIVANLPTSSIQTEDDDEVSNKTWVLTPKVYESDVTHILNSLLDGYDNKLRPDIGVKPTVIHTDMFVNSIGPVNAINMEYTIDIFFAQTWYDRRLKFNSTMKVLRLNSNMVGKIWIPDTFFRNSKKADAHWITTPNRMLRIWNDGRILYTLRLTIDAECQLKLNNFPMDEHSCPLEFSSYGYPREEIVYKWKRSSVEVGDIRSWRLYQFSFVGLRNTSEIVRTVSGDYVVLTVFFDLSRRMGYFTIQTYIPCTLIVVLSWVSFWINKDAVPARTSLGITTVLTMTTLSTIARKSLPKVSYVTAMDLFVSVCFIFVFAALIEYGTLHYFVSNRKPSAKKDKKKKNPTPTVDIRPRSATAIQMNNATHMQERDEEYGYECLDGKDCTSFFCCFEDCRSGAWRHGRLHIRIAKIDSYARIFFPTAFGLFNLVYWVSYLYL</sequence>
<feature type="transmembrane region" description="Helical" evidence="18">
    <location>
        <begin position="1548"/>
        <end position="1567"/>
    </location>
</feature>
<reference evidence="22 23" key="1">
    <citation type="submission" date="2019-06" db="EMBL/GenBank/DDBJ databases">
        <title>Draft genomes of female and male turbot (Scophthalmus maximus).</title>
        <authorList>
            <person name="Xu H."/>
            <person name="Xu X.-W."/>
            <person name="Shao C."/>
            <person name="Chen S."/>
        </authorList>
    </citation>
    <scope>NUCLEOTIDE SEQUENCE [LARGE SCALE GENOMIC DNA]</scope>
    <source>
        <strain evidence="22">Ysfricsl-2016a</strain>
        <tissue evidence="22">Blood</tissue>
    </source>
</reference>
<comment type="caution">
    <text evidence="22">The sequence shown here is derived from an EMBL/GenBank/DDBJ whole genome shotgun (WGS) entry which is preliminary data.</text>
</comment>
<dbReference type="InterPro" id="IPR006201">
    <property type="entry name" value="Neur_channel"/>
</dbReference>
<keyword evidence="13" id="KW-0868">Chloride</keyword>
<feature type="transmembrane region" description="Helical" evidence="18">
    <location>
        <begin position="290"/>
        <end position="310"/>
    </location>
</feature>
<dbReference type="CDD" id="cd19039">
    <property type="entry name" value="LGIC_ECD_GABAAR_A6"/>
    <property type="match status" value="1"/>
</dbReference>
<evidence type="ECO:0000256" key="16">
    <source>
        <dbReference type="ARBA" id="ARBA00023303"/>
    </source>
</evidence>
<evidence type="ECO:0000256" key="19">
    <source>
        <dbReference type="SAM" id="MobiDB-lite"/>
    </source>
</evidence>
<dbReference type="InterPro" id="IPR006029">
    <property type="entry name" value="Neurotrans-gated_channel_TM"/>
</dbReference>
<evidence type="ECO:0000256" key="1">
    <source>
        <dbReference type="ARBA" id="ARBA00022448"/>
    </source>
</evidence>
<dbReference type="NCBIfam" id="TIGR00860">
    <property type="entry name" value="LIC"/>
    <property type="match status" value="3"/>
</dbReference>
<feature type="transmembrane region" description="Helical" evidence="18">
    <location>
        <begin position="322"/>
        <end position="347"/>
    </location>
</feature>
<dbReference type="FunFam" id="2.70.170.10:FF:000003">
    <property type="entry name" value="Putative gamma-aminobutyric acid receptor subunit gamma-2"/>
    <property type="match status" value="1"/>
</dbReference>
<dbReference type="GO" id="GO:0004890">
    <property type="term" value="F:GABA-A receptor activity"/>
    <property type="evidence" value="ECO:0007669"/>
    <property type="project" value="InterPro"/>
</dbReference>
<dbReference type="CDD" id="cd19034">
    <property type="entry name" value="LGIC_ECD_GABAAR_A1"/>
    <property type="match status" value="1"/>
</dbReference>
<dbReference type="FunFam" id="1.20.58.390:FF:000002">
    <property type="entry name" value="Putative gamma-aminobutyric acid receptor subunit alpha-5"/>
    <property type="match status" value="1"/>
</dbReference>
<keyword evidence="7 18" id="KW-0406">Ion transport</keyword>
<feature type="domain" description="Neurotransmitter-gated ion-channel transmembrane" evidence="21">
    <location>
        <begin position="869"/>
        <end position="1005"/>
    </location>
</feature>
<dbReference type="Gene3D" id="2.70.170.10">
    <property type="entry name" value="Neurotransmitter-gated ion-channel ligand-binding domain"/>
    <property type="match status" value="3"/>
</dbReference>
<dbReference type="InterPro" id="IPR036719">
    <property type="entry name" value="Neuro-gated_channel_TM_sf"/>
</dbReference>
<dbReference type="Pfam" id="PF02931">
    <property type="entry name" value="Neur_chan_LBD"/>
    <property type="match status" value="3"/>
</dbReference>
<feature type="transmembrane region" description="Helical" evidence="18">
    <location>
        <begin position="1437"/>
        <end position="1460"/>
    </location>
</feature>
<feature type="compositionally biased region" description="Basic and acidic residues" evidence="19">
    <location>
        <begin position="989"/>
        <end position="1010"/>
    </location>
</feature>
<dbReference type="InterPro" id="IPR038050">
    <property type="entry name" value="Neuro_actylchol_rec"/>
</dbReference>
<evidence type="ECO:0000256" key="2">
    <source>
        <dbReference type="ARBA" id="ARBA00022475"/>
    </source>
</evidence>
<evidence type="ECO:0000256" key="17">
    <source>
        <dbReference type="ARBA" id="ARBA00034104"/>
    </source>
</evidence>
<dbReference type="FunFam" id="1.20.58.390:FF:000067">
    <property type="entry name" value="Glycine receptor subunit alpha-2"/>
    <property type="match status" value="1"/>
</dbReference>
<keyword evidence="1 18" id="KW-0813">Transport</keyword>
<evidence type="ECO:0000256" key="9">
    <source>
        <dbReference type="ARBA" id="ARBA00023157"/>
    </source>
</evidence>
<organism evidence="22 23">
    <name type="scientific">Scophthalmus maximus</name>
    <name type="common">Turbot</name>
    <name type="synonym">Psetta maxima</name>
    <dbReference type="NCBI Taxonomy" id="52904"/>
    <lineage>
        <taxon>Eukaryota</taxon>
        <taxon>Metazoa</taxon>
        <taxon>Chordata</taxon>
        <taxon>Craniata</taxon>
        <taxon>Vertebrata</taxon>
        <taxon>Euteleostomi</taxon>
        <taxon>Actinopterygii</taxon>
        <taxon>Neopterygii</taxon>
        <taxon>Teleostei</taxon>
        <taxon>Neoteleostei</taxon>
        <taxon>Acanthomorphata</taxon>
        <taxon>Carangaria</taxon>
        <taxon>Pleuronectiformes</taxon>
        <taxon>Pleuronectoidei</taxon>
        <taxon>Scophthalmidae</taxon>
        <taxon>Scophthalmus</taxon>
    </lineage>
</organism>
<evidence type="ECO:0000259" key="21">
    <source>
        <dbReference type="Pfam" id="PF02932"/>
    </source>
</evidence>
<dbReference type="PRINTS" id="PR00253">
    <property type="entry name" value="GABAARECEPTR"/>
</dbReference>
<feature type="domain" description="Neurotransmitter-gated ion-channel transmembrane" evidence="21">
    <location>
        <begin position="267"/>
        <end position="543"/>
    </location>
</feature>
<dbReference type="EMBL" id="VEVO01000008">
    <property type="protein sequence ID" value="KAF0038473.1"/>
    <property type="molecule type" value="Genomic_DNA"/>
</dbReference>
<dbReference type="GO" id="GO:0005230">
    <property type="term" value="F:extracellular ligand-gated monoatomic ion channel activity"/>
    <property type="evidence" value="ECO:0007669"/>
    <property type="project" value="InterPro"/>
</dbReference>
<keyword evidence="16 18" id="KW-0407">Ion channel</keyword>
<keyword evidence="4" id="KW-0732">Signal</keyword>
<dbReference type="InterPro" id="IPR047024">
    <property type="entry name" value="Gabra-1-6_TM"/>
</dbReference>
<dbReference type="InterPro" id="IPR036734">
    <property type="entry name" value="Neur_chan_lig-bd_sf"/>
</dbReference>
<feature type="domain" description="Neurotransmitter-gated ion-channel transmembrane" evidence="21">
    <location>
        <begin position="1479"/>
        <end position="1562"/>
    </location>
</feature>
<feature type="transmembrane region" description="Helical" evidence="18">
    <location>
        <begin position="927"/>
        <end position="949"/>
    </location>
</feature>
<evidence type="ECO:0000256" key="7">
    <source>
        <dbReference type="ARBA" id="ARBA00023065"/>
    </source>
</evidence>
<keyword evidence="6" id="KW-0770">Synapse</keyword>
<comment type="caution">
    <text evidence="18">Lacks conserved residue(s) required for the propagation of feature annotation.</text>
</comment>
<protein>
    <recommendedName>
        <fullName evidence="24">Gamma-aminobutyric acid receptor subunit alpha-2</fullName>
    </recommendedName>
</protein>
<dbReference type="SUPFAM" id="SSF90112">
    <property type="entry name" value="Neurotransmitter-gated ion-channel transmembrane pore"/>
    <property type="match status" value="3"/>
</dbReference>
<feature type="transmembrane region" description="Helical" evidence="18">
    <location>
        <begin position="1379"/>
        <end position="1396"/>
    </location>
</feature>
<name>A0A6A4SXF4_SCOMX</name>
<feature type="transmembrane region" description="Helical" evidence="18">
    <location>
        <begin position="529"/>
        <end position="547"/>
    </location>
</feature>
<dbReference type="Pfam" id="PF02932">
    <property type="entry name" value="Neur_chan_memb"/>
    <property type="match status" value="4"/>
</dbReference>
<dbReference type="PRINTS" id="PR00252">
    <property type="entry name" value="NRIONCHANNEL"/>
</dbReference>
<dbReference type="CDD" id="cd19052">
    <property type="entry name" value="LGIC_TM_GABAAR_alpha"/>
    <property type="match status" value="1"/>
</dbReference>
<evidence type="ECO:0000256" key="11">
    <source>
        <dbReference type="ARBA" id="ARBA00023173"/>
    </source>
</evidence>
<dbReference type="Proteomes" id="UP000438429">
    <property type="component" value="Unassembled WGS sequence"/>
</dbReference>
<dbReference type="InterPro" id="IPR018000">
    <property type="entry name" value="Neurotransmitter_ion_chnl_CS"/>
</dbReference>
<keyword evidence="12" id="KW-0325">Glycoprotein</keyword>
<evidence type="ECO:0000313" key="22">
    <source>
        <dbReference type="EMBL" id="KAF0038473.1"/>
    </source>
</evidence>
<evidence type="ECO:0000256" key="4">
    <source>
        <dbReference type="ARBA" id="ARBA00022729"/>
    </source>
</evidence>
<feature type="region of interest" description="Disordered" evidence="19">
    <location>
        <begin position="1079"/>
        <end position="1098"/>
    </location>
</feature>
<evidence type="ECO:0000256" key="5">
    <source>
        <dbReference type="ARBA" id="ARBA00022989"/>
    </source>
</evidence>
<comment type="similarity">
    <text evidence="18">Belongs to the ligand-gated ion channel (TC 1.A.9) family.</text>
</comment>